<dbReference type="Pfam" id="PF07748">
    <property type="entry name" value="Glyco_hydro_38C"/>
    <property type="match status" value="1"/>
</dbReference>
<dbReference type="FunFam" id="3.20.110.10:FF:000002">
    <property type="entry name" value="alpha-mannosidase 2C1 isoform X1"/>
    <property type="match status" value="1"/>
</dbReference>
<evidence type="ECO:0000256" key="3">
    <source>
        <dbReference type="ARBA" id="ARBA00022801"/>
    </source>
</evidence>
<evidence type="ECO:0000256" key="1">
    <source>
        <dbReference type="ARBA" id="ARBA00009792"/>
    </source>
</evidence>
<dbReference type="InterPro" id="IPR011682">
    <property type="entry name" value="Glyco_hydro_38_C"/>
</dbReference>
<keyword evidence="3" id="KW-0378">Hydrolase</keyword>
<proteinExistence type="inferred from homology"/>
<dbReference type="FunFam" id="1.20.1270.50:FF:000004">
    <property type="entry name" value="alpha-mannosidase 2C1 isoform X1"/>
    <property type="match status" value="1"/>
</dbReference>
<dbReference type="FunFam" id="2.70.98.30:FF:000010">
    <property type="entry name" value="Cytosolic alpha-mannosidase"/>
    <property type="match status" value="1"/>
</dbReference>
<dbReference type="Pfam" id="PF01074">
    <property type="entry name" value="Glyco_hydro_38N"/>
    <property type="match status" value="1"/>
</dbReference>
<dbReference type="HOGENOM" id="CLU_003442_1_0_9"/>
<name>R3TYK6_9ENTE</name>
<dbReference type="Pfam" id="PF09261">
    <property type="entry name" value="Alpha-mann_mid"/>
    <property type="match status" value="1"/>
</dbReference>
<dbReference type="EMBL" id="AJAT01000010">
    <property type="protein sequence ID" value="EOL46699.1"/>
    <property type="molecule type" value="Genomic_DNA"/>
</dbReference>
<dbReference type="InterPro" id="IPR000602">
    <property type="entry name" value="Glyco_hydro_38_N"/>
</dbReference>
<dbReference type="PANTHER" id="PTHR46017">
    <property type="entry name" value="ALPHA-MANNOSIDASE 2C1"/>
    <property type="match status" value="1"/>
</dbReference>
<keyword evidence="4" id="KW-0326">Glycosidase</keyword>
<dbReference type="Gene3D" id="1.20.1270.50">
    <property type="entry name" value="Glycoside hydrolase family 38, central domain"/>
    <property type="match status" value="1"/>
</dbReference>
<evidence type="ECO:0000259" key="5">
    <source>
        <dbReference type="SMART" id="SM00872"/>
    </source>
</evidence>
<dbReference type="SUPFAM" id="SSF74650">
    <property type="entry name" value="Galactose mutarotase-like"/>
    <property type="match status" value="1"/>
</dbReference>
<dbReference type="eggNOG" id="COG0383">
    <property type="taxonomic scope" value="Bacteria"/>
</dbReference>
<dbReference type="SUPFAM" id="SSF88713">
    <property type="entry name" value="Glycoside hydrolase/deacetylase"/>
    <property type="match status" value="1"/>
</dbReference>
<organism evidence="6 7">
    <name type="scientific">Enterococcus phoeniculicola ATCC BAA-412</name>
    <dbReference type="NCBI Taxonomy" id="1158610"/>
    <lineage>
        <taxon>Bacteria</taxon>
        <taxon>Bacillati</taxon>
        <taxon>Bacillota</taxon>
        <taxon>Bacilli</taxon>
        <taxon>Lactobacillales</taxon>
        <taxon>Enterococcaceae</taxon>
        <taxon>Enterococcus</taxon>
    </lineage>
</organism>
<dbReference type="GO" id="GO:0009313">
    <property type="term" value="P:oligosaccharide catabolic process"/>
    <property type="evidence" value="ECO:0007669"/>
    <property type="project" value="TreeGrafter"/>
</dbReference>
<dbReference type="InterPro" id="IPR011330">
    <property type="entry name" value="Glyco_hydro/deAcase_b/a-brl"/>
</dbReference>
<dbReference type="GO" id="GO:0046872">
    <property type="term" value="F:metal ion binding"/>
    <property type="evidence" value="ECO:0007669"/>
    <property type="project" value="UniProtKB-KW"/>
</dbReference>
<dbReference type="Gene3D" id="3.20.110.10">
    <property type="entry name" value="Glycoside hydrolase 38, N terminal domain"/>
    <property type="match status" value="1"/>
</dbReference>
<dbReference type="InterPro" id="IPR027291">
    <property type="entry name" value="Glyco_hydro_38_N_sf"/>
</dbReference>
<dbReference type="PATRIC" id="fig|1158610.3.peg.797"/>
<evidence type="ECO:0000313" key="6">
    <source>
        <dbReference type="EMBL" id="EOL46699.1"/>
    </source>
</evidence>
<evidence type="ECO:0000256" key="2">
    <source>
        <dbReference type="ARBA" id="ARBA00022723"/>
    </source>
</evidence>
<dbReference type="InterPro" id="IPR028995">
    <property type="entry name" value="Glyco_hydro_57/38_cen_sf"/>
</dbReference>
<dbReference type="GO" id="GO:0006013">
    <property type="term" value="P:mannose metabolic process"/>
    <property type="evidence" value="ECO:0007669"/>
    <property type="project" value="InterPro"/>
</dbReference>
<protein>
    <recommendedName>
        <fullName evidence="5">Glycoside hydrolase family 38 central domain-containing protein</fullName>
    </recommendedName>
</protein>
<feature type="domain" description="Glycoside hydrolase family 38 central" evidence="5">
    <location>
        <begin position="499"/>
        <end position="574"/>
    </location>
</feature>
<dbReference type="InterPro" id="IPR015341">
    <property type="entry name" value="Glyco_hydro_38_cen"/>
</dbReference>
<dbReference type="Pfam" id="PF17677">
    <property type="entry name" value="Glyco_hydro38C2"/>
    <property type="match status" value="1"/>
</dbReference>
<dbReference type="CDD" id="cd10789">
    <property type="entry name" value="GH38N_AMII_ER_cytosolic"/>
    <property type="match status" value="1"/>
</dbReference>
<dbReference type="SMART" id="SM00872">
    <property type="entry name" value="Alpha-mann_mid"/>
    <property type="match status" value="1"/>
</dbReference>
<sequence length="1025" mass="119931">MLTRERIQRLNQELKKREIKRKIPLKELTLKDGDSYIDYQSGQYFGKKNQYYTISGEFTIPDDWIEEELSLGIYSSETEWDNATNPQISFYLDDELIQALDVNHREVLLPKGIHGETHSLRLEIFSGREEKQFPLFIYLQQVDRPTRNCYYDFLVALESWRSILGNTEHELIYKQVLKEAAQFLDFRTDYSDNYYFGVKKASNYLQKHLYQREDFHQTATVLAVGHTHIDIAWLWTVQQAIEKGQRSFSTVLKLMQEYPDYTFIQSQPQMYQFIKEKYPELYKEIKKKITENRWEPEGAMWVEADCNLTSGESLVRQIIHGKQFFKDEFDKESQVLWLPDVFGYSGALPQILKKTNTPYFMTTKLSWNQFNQIPFDTFYWQGIDGSEVLTHFITTVSEGYSPTPYYTTYNGLLDPYSVKGSWDRYQQKTINDEVLVAYGYGDGGGGPTREMLETASRLKNGLPGIPKVQSGFPQDYFQRLDNRLKNKKVPRWRGELYFEYHRGTYTSMAKNKKNNRQTETMLQSIEKIFAQYNLADYPKNQLDKMWKLTLLNQFHDTLPGSSIKEVYDQTDLEYKETAELGKALIKELFVDKEHSSTAVLIYNPLGKTRNMLAKVPLHPNERLTLDGKDVCQQTTSTGEVLVYLPEFPALSSKLLEKKRCADAVKTGEQDYTEQKKTLTNYFETTYYKVRFNDSFEIVSLFDKQREREIVPPGQVLNQLVAYEDLPLNFDAWDIDIYYQEKSWPVHSVCSAKLIEDGHIRQTILIERVFEDSFIQQFIHFYKYSERIDFETTVDWHQQHVLLKALFPIEVNTLKATFDIQFGNVERPIHTNTSWDQARFEVCGQKWVDLSEGNYGVSIMSDSKYGFNVDYKQIGITLIKSATDPNPEADQGKHQFIYAMFPHQGGWKDGNTVEEALDLNTPAIVSDVSDDLLPEISKKESWCICNEKNILIDTIKLSEKGNQVIVRMYEFHNNDMLAPVFLNKKVSRVFLCDLLENELEELTIEHNQTLVHFHPFEIQTIKLYTV</sequence>
<accession>R3TYK6</accession>
<dbReference type="InterPro" id="IPR041147">
    <property type="entry name" value="GH38_C"/>
</dbReference>
<keyword evidence="7" id="KW-1185">Reference proteome</keyword>
<dbReference type="PANTHER" id="PTHR46017:SF1">
    <property type="entry name" value="ALPHA-MANNOSIDASE 2C1"/>
    <property type="match status" value="1"/>
</dbReference>
<dbReference type="GO" id="GO:0030246">
    <property type="term" value="F:carbohydrate binding"/>
    <property type="evidence" value="ECO:0007669"/>
    <property type="project" value="InterPro"/>
</dbReference>
<gene>
    <name evidence="6" type="ORF">UC3_00819</name>
</gene>
<keyword evidence="2" id="KW-0479">Metal-binding</keyword>
<dbReference type="RefSeq" id="WP_010767492.1">
    <property type="nucleotide sequence ID" value="NZ_ASWE01000002.1"/>
</dbReference>
<dbReference type="InterPro" id="IPR011013">
    <property type="entry name" value="Gal_mutarotase_sf_dom"/>
</dbReference>
<evidence type="ECO:0000313" key="7">
    <source>
        <dbReference type="Proteomes" id="UP000013785"/>
    </source>
</evidence>
<comment type="similarity">
    <text evidence="1">Belongs to the glycosyl hydrolase 38 family.</text>
</comment>
<dbReference type="OrthoDB" id="9772207at2"/>
<dbReference type="STRING" id="154621.RV11_GL001261"/>
<dbReference type="SUPFAM" id="SSF88688">
    <property type="entry name" value="Families 57/38 glycoside transferase middle domain"/>
    <property type="match status" value="1"/>
</dbReference>
<comment type="caution">
    <text evidence="6">The sequence shown here is derived from an EMBL/GenBank/DDBJ whole genome shotgun (WGS) entry which is preliminary data.</text>
</comment>
<dbReference type="Gene3D" id="2.70.98.30">
    <property type="entry name" value="Golgi alpha-mannosidase II, domain 4"/>
    <property type="match status" value="1"/>
</dbReference>
<dbReference type="GO" id="GO:0004559">
    <property type="term" value="F:alpha-mannosidase activity"/>
    <property type="evidence" value="ECO:0007669"/>
    <property type="project" value="InterPro"/>
</dbReference>
<dbReference type="Gene3D" id="2.60.40.2220">
    <property type="match status" value="1"/>
</dbReference>
<dbReference type="AlphaFoldDB" id="R3TYK6"/>
<evidence type="ECO:0000256" key="4">
    <source>
        <dbReference type="ARBA" id="ARBA00023295"/>
    </source>
</evidence>
<dbReference type="InterPro" id="IPR037094">
    <property type="entry name" value="Glyco_hydro_38_cen_sf"/>
</dbReference>
<reference evidence="6 7" key="1">
    <citation type="submission" date="2013-02" db="EMBL/GenBank/DDBJ databases">
        <title>The Genome Sequence of Enterococcus phoeniculicola BAA-412.</title>
        <authorList>
            <consortium name="The Broad Institute Genome Sequencing Platform"/>
            <consortium name="The Broad Institute Genome Sequencing Center for Infectious Disease"/>
            <person name="Earl A.M."/>
            <person name="Gilmore M.S."/>
            <person name="Lebreton F."/>
            <person name="Walker B."/>
            <person name="Young S.K."/>
            <person name="Zeng Q."/>
            <person name="Gargeya S."/>
            <person name="Fitzgerald M."/>
            <person name="Haas B."/>
            <person name="Abouelleil A."/>
            <person name="Alvarado L."/>
            <person name="Arachchi H.M."/>
            <person name="Berlin A.M."/>
            <person name="Chapman S.B."/>
            <person name="Dewar J."/>
            <person name="Goldberg J."/>
            <person name="Griggs A."/>
            <person name="Gujja S."/>
            <person name="Hansen M."/>
            <person name="Howarth C."/>
            <person name="Imamovic A."/>
            <person name="Larimer J."/>
            <person name="McCowan C."/>
            <person name="Murphy C."/>
            <person name="Neiman D."/>
            <person name="Pearson M."/>
            <person name="Priest M."/>
            <person name="Roberts A."/>
            <person name="Saif S."/>
            <person name="Shea T."/>
            <person name="Sisk P."/>
            <person name="Sykes S."/>
            <person name="Wortman J."/>
            <person name="Nusbaum C."/>
            <person name="Birren B."/>
        </authorList>
    </citation>
    <scope>NUCLEOTIDE SEQUENCE [LARGE SCALE GENOMIC DNA]</scope>
    <source>
        <strain evidence="6 7">ATCC BAA-412</strain>
    </source>
</reference>
<dbReference type="Proteomes" id="UP000013785">
    <property type="component" value="Unassembled WGS sequence"/>
</dbReference>